<feature type="region of interest" description="Disordered" evidence="1">
    <location>
        <begin position="1"/>
        <end position="44"/>
    </location>
</feature>
<dbReference type="Proteomes" id="UP001391051">
    <property type="component" value="Unassembled WGS sequence"/>
</dbReference>
<evidence type="ECO:0000313" key="3">
    <source>
        <dbReference type="Proteomes" id="UP001391051"/>
    </source>
</evidence>
<name>A0ABR1QIF8_9PEZI</name>
<dbReference type="RefSeq" id="XP_066701832.1">
    <property type="nucleotide sequence ID" value="XM_066841970.1"/>
</dbReference>
<comment type="caution">
    <text evidence="2">The sequence shown here is derived from an EMBL/GenBank/DDBJ whole genome shotgun (WGS) entry which is preliminary data.</text>
</comment>
<organism evidence="2 3">
    <name type="scientific">Apiospora aurea</name>
    <dbReference type="NCBI Taxonomy" id="335848"/>
    <lineage>
        <taxon>Eukaryota</taxon>
        <taxon>Fungi</taxon>
        <taxon>Dikarya</taxon>
        <taxon>Ascomycota</taxon>
        <taxon>Pezizomycotina</taxon>
        <taxon>Sordariomycetes</taxon>
        <taxon>Xylariomycetidae</taxon>
        <taxon>Amphisphaeriales</taxon>
        <taxon>Apiosporaceae</taxon>
        <taxon>Apiospora</taxon>
    </lineage>
</organism>
<keyword evidence="3" id="KW-1185">Reference proteome</keyword>
<dbReference type="EMBL" id="JAQQWE010000004">
    <property type="protein sequence ID" value="KAK7956526.1"/>
    <property type="molecule type" value="Genomic_DNA"/>
</dbReference>
<evidence type="ECO:0000313" key="2">
    <source>
        <dbReference type="EMBL" id="KAK7956526.1"/>
    </source>
</evidence>
<gene>
    <name evidence="2" type="ORF">PG986_005748</name>
</gene>
<evidence type="ECO:0000256" key="1">
    <source>
        <dbReference type="SAM" id="MobiDB-lite"/>
    </source>
</evidence>
<protein>
    <submittedName>
        <fullName evidence="2">Uncharacterized protein</fullName>
    </submittedName>
</protein>
<reference evidence="2 3" key="1">
    <citation type="submission" date="2023-01" db="EMBL/GenBank/DDBJ databases">
        <title>Analysis of 21 Apiospora genomes using comparative genomics revels a genus with tremendous synthesis potential of carbohydrate active enzymes and secondary metabolites.</title>
        <authorList>
            <person name="Sorensen T."/>
        </authorList>
    </citation>
    <scope>NUCLEOTIDE SEQUENCE [LARGE SCALE GENOMIC DNA]</scope>
    <source>
        <strain evidence="2 3">CBS 24483</strain>
    </source>
</reference>
<accession>A0ABR1QIF8</accession>
<sequence>MPESRPRAPASSDGRPSIYGYAETGPDSRLLRLGPDQDDQGSEEHGTFEFITWRILTMPFCITPSSALYVTQALLSSGSTSSFPIASTVSNSLPRAPIMQYPVIYESITKSMPRRGKQPPTPLYPESVLLRPRDHWRRWLAAALTSGLLMLTLWIPNSFKYNTEPKFNVGHITSNEPKAEQVVRRYNVTIGARWMNLGQSSKATRAMEQSPSGANLFEQMEGIGEAYLCAMGRRRAQPFTPKKET</sequence>
<proteinExistence type="predicted"/>
<dbReference type="GeneID" id="92075032"/>